<evidence type="ECO:0000313" key="5">
    <source>
        <dbReference type="Proteomes" id="UP000489190"/>
    </source>
</evidence>
<protein>
    <recommendedName>
        <fullName evidence="6">RHS repeat-associated core domain-containing protein</fullName>
    </recommendedName>
</protein>
<dbReference type="InterPro" id="IPR022385">
    <property type="entry name" value="Rhs_assc_core"/>
</dbReference>
<keyword evidence="1" id="KW-0175">Coiled coil</keyword>
<dbReference type="EMBL" id="WIWI01000113">
    <property type="protein sequence ID" value="MQT92520.1"/>
    <property type="molecule type" value="Genomic_DNA"/>
</dbReference>
<dbReference type="Proteomes" id="UP000489190">
    <property type="component" value="Unassembled WGS sequence"/>
</dbReference>
<dbReference type="EMBL" id="WIWJ01000063">
    <property type="protein sequence ID" value="MQT49685.1"/>
    <property type="molecule type" value="Genomic_DNA"/>
</dbReference>
<sequence>MSTRFNPNTSVYQYDPLDRLADSNGLQRFYNNTRIATEIEGTLQSRFFETHSHPLAVQQQGAARGTTLLATDQHASVLNGVSPEGHQQTRAYLPFGYHAIGTALTGWGFNGERPEPITGHYLLGQGYRAFNPVLMRFNSPDSWSPFGKGGINMYAYCTDPINNSDPSGHWIKRFLRSINVMAPPEIKTNRLIAIQNKQTQQYAPLVRHYKTDAQDADLTFKRLSERTLIEQRARLNRNNKAISREMHKAQQGLISTGRETSASTPNDLGIKLFNVSPVGSLGPDDSQDFRALLQGIRHVQSLHQIRHRIISIRLANEGRGVNLPDAQLPYWDRYFGTDPRRGS</sequence>
<evidence type="ECO:0008006" key="6">
    <source>
        <dbReference type="Google" id="ProtNLM"/>
    </source>
</evidence>
<dbReference type="RefSeq" id="WP_082148778.1">
    <property type="nucleotide sequence ID" value="NZ_JYLD01000014.1"/>
</dbReference>
<proteinExistence type="predicted"/>
<name>A0A6A7YJK5_9PSED</name>
<gene>
    <name evidence="3" type="ORF">GHO39_25845</name>
    <name evidence="2" type="ORF">GHO40_23590</name>
</gene>
<feature type="coiled-coil region" evidence="1">
    <location>
        <begin position="225"/>
        <end position="252"/>
    </location>
</feature>
<organism evidence="3 5">
    <name type="scientific">Pseudomonas helleri</name>
    <dbReference type="NCBI Taxonomy" id="1608996"/>
    <lineage>
        <taxon>Bacteria</taxon>
        <taxon>Pseudomonadati</taxon>
        <taxon>Pseudomonadota</taxon>
        <taxon>Gammaproteobacteria</taxon>
        <taxon>Pseudomonadales</taxon>
        <taxon>Pseudomonadaceae</taxon>
        <taxon>Pseudomonas</taxon>
    </lineage>
</organism>
<accession>A0A6A7YJK5</accession>
<evidence type="ECO:0000313" key="4">
    <source>
        <dbReference type="Proteomes" id="UP000441404"/>
    </source>
</evidence>
<evidence type="ECO:0000256" key="1">
    <source>
        <dbReference type="SAM" id="Coils"/>
    </source>
</evidence>
<comment type="caution">
    <text evidence="3">The sequence shown here is derived from an EMBL/GenBank/DDBJ whole genome shotgun (WGS) entry which is preliminary data.</text>
</comment>
<dbReference type="Proteomes" id="UP000441404">
    <property type="component" value="Unassembled WGS sequence"/>
</dbReference>
<evidence type="ECO:0000313" key="2">
    <source>
        <dbReference type="EMBL" id="MQT49685.1"/>
    </source>
</evidence>
<dbReference type="OrthoDB" id="7033175at2"/>
<reference evidence="4 5" key="1">
    <citation type="submission" date="2019-10" db="EMBL/GenBank/DDBJ databases">
        <title>Evaluation of single-gene subtyping targets for Pseudomonas.</title>
        <authorList>
            <person name="Reichler S.J."/>
            <person name="Orsi R.H."/>
            <person name="Wiedmann M."/>
            <person name="Martin N.H."/>
            <person name="Murphy S.I."/>
        </authorList>
    </citation>
    <scope>NUCLEOTIDE SEQUENCE [LARGE SCALE GENOMIC DNA]</scope>
    <source>
        <strain evidence="3 5">FSL R10-3254</strain>
        <strain evidence="2 4">FSL R10-3257</strain>
    </source>
</reference>
<dbReference type="Gene3D" id="2.180.10.10">
    <property type="entry name" value="RHS repeat-associated core"/>
    <property type="match status" value="1"/>
</dbReference>
<evidence type="ECO:0000313" key="3">
    <source>
        <dbReference type="EMBL" id="MQT92520.1"/>
    </source>
</evidence>
<dbReference type="AlphaFoldDB" id="A0A6A7YJK5"/>
<dbReference type="NCBIfam" id="TIGR03696">
    <property type="entry name" value="Rhs_assc_core"/>
    <property type="match status" value="1"/>
</dbReference>